<dbReference type="Proteomes" id="UP000216147">
    <property type="component" value="Unassembled WGS sequence"/>
</dbReference>
<name>A0A258HLS7_9CAUL</name>
<organism evidence="2 3">
    <name type="scientific">Brevundimonas subvibrioides</name>
    <dbReference type="NCBI Taxonomy" id="74313"/>
    <lineage>
        <taxon>Bacteria</taxon>
        <taxon>Pseudomonadati</taxon>
        <taxon>Pseudomonadota</taxon>
        <taxon>Alphaproteobacteria</taxon>
        <taxon>Caulobacterales</taxon>
        <taxon>Caulobacteraceae</taxon>
        <taxon>Brevundimonas</taxon>
    </lineage>
</organism>
<sequence>MTDAPPGTGRPRDPDLDTDTPHARPAERLEGKPDQLNEKHGDAEDRQEALLDEGVEETFPASDSVSAKRIN</sequence>
<protein>
    <submittedName>
        <fullName evidence="2">Uncharacterized protein</fullName>
    </submittedName>
</protein>
<evidence type="ECO:0000313" key="3">
    <source>
        <dbReference type="Proteomes" id="UP000216147"/>
    </source>
</evidence>
<comment type="caution">
    <text evidence="2">The sequence shown here is derived from an EMBL/GenBank/DDBJ whole genome shotgun (WGS) entry which is preliminary data.</text>
</comment>
<reference evidence="2 3" key="1">
    <citation type="submission" date="2017-03" db="EMBL/GenBank/DDBJ databases">
        <title>Lifting the veil on microbial sulfur biogeochemistry in mining wastewaters.</title>
        <authorList>
            <person name="Kantor R.S."/>
            <person name="Colenbrander Nelson T."/>
            <person name="Marshall S."/>
            <person name="Bennett D."/>
            <person name="Apte S."/>
            <person name="Camacho D."/>
            <person name="Thomas B.C."/>
            <person name="Warren L.A."/>
            <person name="Banfield J.F."/>
        </authorList>
    </citation>
    <scope>NUCLEOTIDE SEQUENCE [LARGE SCALE GENOMIC DNA]</scope>
    <source>
        <strain evidence="2">32-68-21</strain>
    </source>
</reference>
<proteinExistence type="predicted"/>
<evidence type="ECO:0000256" key="1">
    <source>
        <dbReference type="SAM" id="MobiDB-lite"/>
    </source>
</evidence>
<dbReference type="AlphaFoldDB" id="A0A258HLS7"/>
<feature type="region of interest" description="Disordered" evidence="1">
    <location>
        <begin position="1"/>
        <end position="71"/>
    </location>
</feature>
<dbReference type="EMBL" id="NCEQ01000005">
    <property type="protein sequence ID" value="OYX57574.1"/>
    <property type="molecule type" value="Genomic_DNA"/>
</dbReference>
<accession>A0A258HLS7</accession>
<gene>
    <name evidence="2" type="ORF">B7Y86_05400</name>
</gene>
<feature type="compositionally biased region" description="Basic and acidic residues" evidence="1">
    <location>
        <begin position="10"/>
        <end position="49"/>
    </location>
</feature>
<evidence type="ECO:0000313" key="2">
    <source>
        <dbReference type="EMBL" id="OYX57574.1"/>
    </source>
</evidence>